<dbReference type="EMBL" id="DS999643">
    <property type="protein sequence ID" value="EFE72630.2"/>
    <property type="molecule type" value="Genomic_DNA"/>
</dbReference>
<sequence>MTMTTHANGSRSRDNKFANAGAAAGGFVGAAAGSFVPPVNVTVNRTTNNHGGGRGGGQQRGGAATGGSGGSHFILGEPEFNSTEDVRAYCNHVRALMVQCAIELAMAAKILEARLAQAQALPGDNPVQGRMRAARVGRKLKKAADGATAAAKSAVGAYGAFQREYADLMRPRPQRTATTHPFRY</sequence>
<evidence type="ECO:0000313" key="2">
    <source>
        <dbReference type="EMBL" id="EFE72630.2"/>
    </source>
</evidence>
<reference evidence="3" key="1">
    <citation type="submission" date="2008-12" db="EMBL/GenBank/DDBJ databases">
        <title>Annotation of Streptomyces ghanaensis ATCC 14672.</title>
        <authorList>
            <consortium name="The Broad Institute Genome Sequencing Platform"/>
            <consortium name="Broad Institute Microbial Sequencing Center"/>
            <person name="Fischbach M."/>
            <person name="Ward D."/>
            <person name="Young S."/>
            <person name="Kodira C.D."/>
            <person name="Zeng Q."/>
            <person name="Koehrsen M."/>
            <person name="Godfrey P."/>
            <person name="Alvarado L."/>
            <person name="Berlin A.M."/>
            <person name="Borenstein D."/>
            <person name="Chen Z."/>
            <person name="Engels R."/>
            <person name="Freedman E."/>
            <person name="Gellesch M."/>
            <person name="Goldberg J."/>
            <person name="Griggs A."/>
            <person name="Gujja S."/>
            <person name="Heiman D.I."/>
            <person name="Hepburn T.A."/>
            <person name="Howarth C."/>
            <person name="Jen D."/>
            <person name="Larson L."/>
            <person name="Lewis B."/>
            <person name="Mehta T."/>
            <person name="Park D."/>
            <person name="Pearson M."/>
            <person name="Roberts A."/>
            <person name="Saif S."/>
            <person name="Shea T.D."/>
            <person name="Shenoy N."/>
            <person name="Sisk P."/>
            <person name="Stolte C."/>
            <person name="Sykes S.N."/>
            <person name="Walk T."/>
            <person name="White J."/>
            <person name="Yandava C."/>
            <person name="Straight P."/>
            <person name="Clardy J."/>
            <person name="Hung D."/>
            <person name="Kolter R."/>
            <person name="Mekalanos J."/>
            <person name="Walker S."/>
            <person name="Walsh C.T."/>
            <person name="Wieland B.L.C."/>
            <person name="Ilzarbe M."/>
            <person name="Galagan J."/>
            <person name="Nusbaum C."/>
            <person name="Birren B."/>
        </authorList>
    </citation>
    <scope>NUCLEOTIDE SEQUENCE [LARGE SCALE GENOMIC DNA]</scope>
    <source>
        <strain evidence="3">ATCC 14672 / DSM 40746 / JCM 4963 / KCTC 9882 / NRRL B-12104 / FH 1290</strain>
    </source>
</reference>
<evidence type="ECO:0000313" key="3">
    <source>
        <dbReference type="Proteomes" id="UP000003824"/>
    </source>
</evidence>
<organism evidence="2 3">
    <name type="scientific">Streptomyces viridosporus (strain ATCC 14672 / DSM 40746 / JCM 4963 / KCTC 9882 / NRRL B-12104 / FH 1290)</name>
    <name type="common">Streptomyces ghanaensis</name>
    <dbReference type="NCBI Taxonomy" id="566461"/>
    <lineage>
        <taxon>Bacteria</taxon>
        <taxon>Bacillati</taxon>
        <taxon>Actinomycetota</taxon>
        <taxon>Actinomycetes</taxon>
        <taxon>Kitasatosporales</taxon>
        <taxon>Streptomycetaceae</taxon>
        <taxon>Streptomyces</taxon>
    </lineage>
</organism>
<name>D6AAU5_STRV1</name>
<dbReference type="Proteomes" id="UP000003824">
    <property type="component" value="Unassembled WGS sequence"/>
</dbReference>
<evidence type="ECO:0000256" key="1">
    <source>
        <dbReference type="SAM" id="MobiDB-lite"/>
    </source>
</evidence>
<feature type="compositionally biased region" description="Gly residues" evidence="1">
    <location>
        <begin position="50"/>
        <end position="70"/>
    </location>
</feature>
<dbReference type="InterPro" id="IPR053789">
    <property type="entry name" value="TraA-like"/>
</dbReference>
<dbReference type="AlphaFoldDB" id="D6AAU5"/>
<feature type="region of interest" description="Disordered" evidence="1">
    <location>
        <begin position="42"/>
        <end position="71"/>
    </location>
</feature>
<gene>
    <name evidence="2" type="ORF">SSFG_07865</name>
</gene>
<dbReference type="eggNOG" id="ENOG5033WKJ">
    <property type="taxonomic scope" value="Bacteria"/>
</dbReference>
<protein>
    <submittedName>
        <fullName evidence="2">TraA</fullName>
    </submittedName>
</protein>
<dbReference type="NCBIfam" id="NF041213">
    <property type="entry name" value="plasmid_TraA"/>
    <property type="match status" value="1"/>
</dbReference>
<proteinExistence type="predicted"/>
<accession>D6AAU5</accession>